<dbReference type="PRINTS" id="PR00123">
    <property type="entry name" value="ATPASEA"/>
</dbReference>
<proteinExistence type="inferred from homology"/>
<organism evidence="15 16">
    <name type="scientific">Tectimicrobiota bacterium</name>
    <dbReference type="NCBI Taxonomy" id="2528274"/>
    <lineage>
        <taxon>Bacteria</taxon>
        <taxon>Pseudomonadati</taxon>
        <taxon>Nitrospinota/Tectimicrobiota group</taxon>
        <taxon>Candidatus Tectimicrobiota</taxon>
    </lineage>
</organism>
<dbReference type="Pfam" id="PF00119">
    <property type="entry name" value="ATP-synt_A"/>
    <property type="match status" value="1"/>
</dbReference>
<keyword evidence="11 13" id="KW-0472">Membrane</keyword>
<evidence type="ECO:0000256" key="11">
    <source>
        <dbReference type="ARBA" id="ARBA00023136"/>
    </source>
</evidence>
<evidence type="ECO:0000256" key="14">
    <source>
        <dbReference type="RuleBase" id="RU000483"/>
    </source>
</evidence>
<dbReference type="CDD" id="cd00310">
    <property type="entry name" value="ATP-synt_Fo_a_6"/>
    <property type="match status" value="1"/>
</dbReference>
<keyword evidence="3 13" id="KW-0813">Transport</keyword>
<dbReference type="InterPro" id="IPR023011">
    <property type="entry name" value="ATP_synth_F0_asu_AS"/>
</dbReference>
<keyword evidence="10 13" id="KW-0406">Ion transport</keyword>
<dbReference type="GO" id="GO:0005886">
    <property type="term" value="C:plasma membrane"/>
    <property type="evidence" value="ECO:0007669"/>
    <property type="project" value="UniProtKB-SubCell"/>
</dbReference>
<evidence type="ECO:0000256" key="13">
    <source>
        <dbReference type="HAMAP-Rule" id="MF_01393"/>
    </source>
</evidence>
<evidence type="ECO:0000256" key="9">
    <source>
        <dbReference type="ARBA" id="ARBA00022989"/>
    </source>
</evidence>
<evidence type="ECO:0000256" key="5">
    <source>
        <dbReference type="ARBA" id="ARBA00022519"/>
    </source>
</evidence>
<keyword evidence="4 13" id="KW-1003">Cell membrane</keyword>
<evidence type="ECO:0000256" key="6">
    <source>
        <dbReference type="ARBA" id="ARBA00022547"/>
    </source>
</evidence>
<evidence type="ECO:0000256" key="8">
    <source>
        <dbReference type="ARBA" id="ARBA00022781"/>
    </source>
</evidence>
<evidence type="ECO:0000256" key="4">
    <source>
        <dbReference type="ARBA" id="ARBA00022475"/>
    </source>
</evidence>
<sequence>MEHSFTWFSLLFPESLGHVVTAIFVVLLLGALSLRAKKALEQSSSLIPDSGPSLANIFEVAMEAVVGLIQSIIGHHAEKYLPLIGTLFLFIFTCNILGIIPGFLPPTDNINTNAACALTVFAMYNYYGFREHGIKYLKQFTGPIFWLAPLMFFIEIFSHLFRPFSLSVRLFGNIFGDHLVLSIFSDLVPLIVPIAFMILGIAVSLIQAFVFSLLSSVYIALAVSHDH</sequence>
<dbReference type="InterPro" id="IPR035908">
    <property type="entry name" value="F0_ATP_A_sf"/>
</dbReference>
<evidence type="ECO:0000313" key="15">
    <source>
        <dbReference type="EMBL" id="MBI2875763.1"/>
    </source>
</evidence>
<keyword evidence="5" id="KW-0997">Cell inner membrane</keyword>
<keyword evidence="12 13" id="KW-0066">ATP synthesis</keyword>
<dbReference type="EMBL" id="JACPRF010000078">
    <property type="protein sequence ID" value="MBI2875763.1"/>
    <property type="molecule type" value="Genomic_DNA"/>
</dbReference>
<keyword evidence="8 13" id="KW-0375">Hydrogen ion transport</keyword>
<evidence type="ECO:0000313" key="16">
    <source>
        <dbReference type="Proteomes" id="UP000769766"/>
    </source>
</evidence>
<reference evidence="15" key="1">
    <citation type="submission" date="2020-07" db="EMBL/GenBank/DDBJ databases">
        <title>Huge and variable diversity of episymbiotic CPR bacteria and DPANN archaea in groundwater ecosystems.</title>
        <authorList>
            <person name="He C.Y."/>
            <person name="Keren R."/>
            <person name="Whittaker M."/>
            <person name="Farag I.F."/>
            <person name="Doudna J."/>
            <person name="Cate J.H.D."/>
            <person name="Banfield J.F."/>
        </authorList>
    </citation>
    <scope>NUCLEOTIDE SEQUENCE</scope>
    <source>
        <strain evidence="15">NC_groundwater_672_Ag_B-0.1um_62_36</strain>
    </source>
</reference>
<dbReference type="PANTHER" id="PTHR42823">
    <property type="entry name" value="ATP SYNTHASE SUBUNIT A, CHLOROPLASTIC"/>
    <property type="match status" value="1"/>
</dbReference>
<dbReference type="InterPro" id="IPR045082">
    <property type="entry name" value="ATP_syn_F0_a_bact/chloroplast"/>
</dbReference>
<evidence type="ECO:0000256" key="3">
    <source>
        <dbReference type="ARBA" id="ARBA00022448"/>
    </source>
</evidence>
<dbReference type="PANTHER" id="PTHR42823:SF3">
    <property type="entry name" value="ATP SYNTHASE SUBUNIT A, CHLOROPLASTIC"/>
    <property type="match status" value="1"/>
</dbReference>
<accession>A0A932CLT0</accession>
<feature type="transmembrane region" description="Helical" evidence="13">
    <location>
        <begin position="110"/>
        <end position="128"/>
    </location>
</feature>
<name>A0A932CLT0_UNCTE</name>
<evidence type="ECO:0000256" key="12">
    <source>
        <dbReference type="ARBA" id="ARBA00023310"/>
    </source>
</evidence>
<feature type="transmembrane region" description="Helical" evidence="13">
    <location>
        <begin position="80"/>
        <end position="104"/>
    </location>
</feature>
<dbReference type="SUPFAM" id="SSF81336">
    <property type="entry name" value="F1F0 ATP synthase subunit A"/>
    <property type="match status" value="1"/>
</dbReference>
<keyword evidence="7 13" id="KW-0812">Transmembrane</keyword>
<feature type="transmembrane region" description="Helical" evidence="13">
    <location>
        <begin position="140"/>
        <end position="161"/>
    </location>
</feature>
<feature type="transmembrane region" description="Helical" evidence="13">
    <location>
        <begin position="15"/>
        <end position="34"/>
    </location>
</feature>
<evidence type="ECO:0000256" key="2">
    <source>
        <dbReference type="ARBA" id="ARBA00006810"/>
    </source>
</evidence>
<keyword evidence="6 13" id="KW-0138">CF(0)</keyword>
<comment type="subcellular location">
    <subcellularLocation>
        <location evidence="13 14">Cell membrane</location>
        <topology evidence="13 14">Multi-pass membrane protein</topology>
    </subcellularLocation>
    <subcellularLocation>
        <location evidence="1">Membrane</location>
        <topology evidence="1">Multi-pass membrane protein</topology>
    </subcellularLocation>
</comment>
<dbReference type="GO" id="GO:0046933">
    <property type="term" value="F:proton-transporting ATP synthase activity, rotational mechanism"/>
    <property type="evidence" value="ECO:0007669"/>
    <property type="project" value="UniProtKB-UniRule"/>
</dbReference>
<comment type="caution">
    <text evidence="15">The sequence shown here is derived from an EMBL/GenBank/DDBJ whole genome shotgun (WGS) entry which is preliminary data.</text>
</comment>
<dbReference type="HAMAP" id="MF_01393">
    <property type="entry name" value="ATP_synth_a_bact"/>
    <property type="match status" value="1"/>
</dbReference>
<dbReference type="InterPro" id="IPR000568">
    <property type="entry name" value="ATP_synth_F0_asu"/>
</dbReference>
<dbReference type="PROSITE" id="PS00449">
    <property type="entry name" value="ATPASE_A"/>
    <property type="match status" value="1"/>
</dbReference>
<dbReference type="Proteomes" id="UP000769766">
    <property type="component" value="Unassembled WGS sequence"/>
</dbReference>
<comment type="function">
    <text evidence="13 14">Key component of the proton channel; it plays a direct role in the translocation of protons across the membrane.</text>
</comment>
<keyword evidence="9 13" id="KW-1133">Transmembrane helix</keyword>
<protein>
    <recommendedName>
        <fullName evidence="13 14">ATP synthase subunit a</fullName>
    </recommendedName>
    <alternativeName>
        <fullName evidence="13">ATP synthase F0 sector subunit a</fullName>
    </alternativeName>
    <alternativeName>
        <fullName evidence="13">F-ATPase subunit 6</fullName>
    </alternativeName>
</protein>
<evidence type="ECO:0000256" key="10">
    <source>
        <dbReference type="ARBA" id="ARBA00023065"/>
    </source>
</evidence>
<dbReference type="AlphaFoldDB" id="A0A932CLT0"/>
<dbReference type="GO" id="GO:0045259">
    <property type="term" value="C:proton-transporting ATP synthase complex"/>
    <property type="evidence" value="ECO:0007669"/>
    <property type="project" value="UniProtKB-KW"/>
</dbReference>
<dbReference type="GO" id="GO:0042777">
    <property type="term" value="P:proton motive force-driven plasma membrane ATP synthesis"/>
    <property type="evidence" value="ECO:0007669"/>
    <property type="project" value="TreeGrafter"/>
</dbReference>
<comment type="similarity">
    <text evidence="2 13 14">Belongs to the ATPase A chain family.</text>
</comment>
<dbReference type="FunFam" id="1.20.120.220:FF:000006">
    <property type="entry name" value="ATP synthase subunit a"/>
    <property type="match status" value="1"/>
</dbReference>
<dbReference type="NCBIfam" id="TIGR01131">
    <property type="entry name" value="ATP_synt_6_or_A"/>
    <property type="match status" value="1"/>
</dbReference>
<evidence type="ECO:0000256" key="7">
    <source>
        <dbReference type="ARBA" id="ARBA00022692"/>
    </source>
</evidence>
<feature type="transmembrane region" description="Helical" evidence="13">
    <location>
        <begin position="190"/>
        <end position="223"/>
    </location>
</feature>
<evidence type="ECO:0000256" key="1">
    <source>
        <dbReference type="ARBA" id="ARBA00004141"/>
    </source>
</evidence>
<gene>
    <name evidence="13 15" type="primary">atpB</name>
    <name evidence="15" type="ORF">HYY20_02655</name>
</gene>
<dbReference type="Gene3D" id="1.20.120.220">
    <property type="entry name" value="ATP synthase, F0 complex, subunit A"/>
    <property type="match status" value="1"/>
</dbReference>